<proteinExistence type="inferred from homology"/>
<keyword evidence="8" id="KW-1185">Reference proteome</keyword>
<dbReference type="GO" id="GO:0043190">
    <property type="term" value="C:ATP-binding cassette (ABC) transporter complex"/>
    <property type="evidence" value="ECO:0007669"/>
    <property type="project" value="InterPro"/>
</dbReference>
<keyword evidence="4 5" id="KW-0732">Signal</keyword>
<dbReference type="KEGG" id="thas:C6Y53_12105"/>
<dbReference type="SUPFAM" id="SSF53850">
    <property type="entry name" value="Periplasmic binding protein-like II"/>
    <property type="match status" value="1"/>
</dbReference>
<evidence type="ECO:0000313" key="8">
    <source>
        <dbReference type="Proteomes" id="UP000237655"/>
    </source>
</evidence>
<comment type="similarity">
    <text evidence="2">Belongs to the bacterial solute-binding protein 5 family.</text>
</comment>
<gene>
    <name evidence="7" type="ORF">C6Y53_12105</name>
</gene>
<dbReference type="Gene3D" id="3.10.105.10">
    <property type="entry name" value="Dipeptide-binding Protein, Domain 3"/>
    <property type="match status" value="1"/>
</dbReference>
<dbReference type="AlphaFoldDB" id="A0A2S0MR48"/>
<evidence type="ECO:0000259" key="6">
    <source>
        <dbReference type="Pfam" id="PF00496"/>
    </source>
</evidence>
<dbReference type="Gene3D" id="3.40.190.10">
    <property type="entry name" value="Periplasmic binding protein-like II"/>
    <property type="match status" value="1"/>
</dbReference>
<sequence>MFRHTFNTGVATALLLSLAPAAYSQELVIGLRAGPDSIDPHWSTLGSQAEALRHIYDTLVDVDETLQLKPGLAESWEPIDDTTWDFKLREGVTFHDGTPFTAEDVKFSIERIPEVTGPMSMTLYTKYVDSVEVIDDYTLRVKTKGIAPALPNDFTRLFVVPSETGEGVGNEEFNAGDAAIGTGPYRFVSWEPKGDLVLERYEDHWRGKTPWERVVRKEIPDDAARVAALRSGQVDLINYVPATDYVSMKNNSEVETFISDSVYILNVQPSVKDEEPQPIRVNGEEVEGNPLQDLRVRKALDLAINRDVLVNVVLEGLGTPANQLMPEGFFGYTNELGEREYDIEQARALLADAGYPDGFEVDFTCTNNRVPGDAVVCEALAQMWSRLGLTVNAQALNGTVFFPAAAKEEYTMAMSAWGTLTGEAAYTYGAMIHSKDPEKGFGNFNRTGYSNPEFDEVFVRGTQTLDPEERRKIYEEASLIAMEDRALIPTVILQSVWAANADKLTFTPRVDQETRAYEISPVGEQ</sequence>
<dbReference type="GO" id="GO:0015833">
    <property type="term" value="P:peptide transport"/>
    <property type="evidence" value="ECO:0007669"/>
    <property type="project" value="TreeGrafter"/>
</dbReference>
<dbReference type="Pfam" id="PF00496">
    <property type="entry name" value="SBP_bac_5"/>
    <property type="match status" value="1"/>
</dbReference>
<comment type="subcellular location">
    <subcellularLocation>
        <location evidence="1">Periplasm</location>
    </subcellularLocation>
</comment>
<evidence type="ECO:0000256" key="4">
    <source>
        <dbReference type="ARBA" id="ARBA00022729"/>
    </source>
</evidence>
<dbReference type="GO" id="GO:1904680">
    <property type="term" value="F:peptide transmembrane transporter activity"/>
    <property type="evidence" value="ECO:0007669"/>
    <property type="project" value="TreeGrafter"/>
</dbReference>
<organism evidence="7 8">
    <name type="scientific">Pukyongiella litopenaei</name>
    <dbReference type="NCBI Taxonomy" id="2605946"/>
    <lineage>
        <taxon>Bacteria</taxon>
        <taxon>Pseudomonadati</taxon>
        <taxon>Pseudomonadota</taxon>
        <taxon>Alphaproteobacteria</taxon>
        <taxon>Rhodobacterales</taxon>
        <taxon>Paracoccaceae</taxon>
        <taxon>Pukyongiella</taxon>
    </lineage>
</organism>
<evidence type="ECO:0000256" key="5">
    <source>
        <dbReference type="SAM" id="SignalP"/>
    </source>
</evidence>
<protein>
    <submittedName>
        <fullName evidence="7">ABC transporter substrate-binding protein</fullName>
    </submittedName>
</protein>
<feature type="chain" id="PRO_5015411138" evidence="5">
    <location>
        <begin position="25"/>
        <end position="525"/>
    </location>
</feature>
<evidence type="ECO:0000256" key="2">
    <source>
        <dbReference type="ARBA" id="ARBA00005695"/>
    </source>
</evidence>
<evidence type="ECO:0000313" key="7">
    <source>
        <dbReference type="EMBL" id="AVO38360.1"/>
    </source>
</evidence>
<dbReference type="InterPro" id="IPR039424">
    <property type="entry name" value="SBP_5"/>
</dbReference>
<accession>A0A2S0MR48</accession>
<evidence type="ECO:0000256" key="3">
    <source>
        <dbReference type="ARBA" id="ARBA00022448"/>
    </source>
</evidence>
<dbReference type="EMBL" id="CP027665">
    <property type="protein sequence ID" value="AVO38360.1"/>
    <property type="molecule type" value="Genomic_DNA"/>
</dbReference>
<dbReference type="PANTHER" id="PTHR30290:SF9">
    <property type="entry name" value="OLIGOPEPTIDE-BINDING PROTEIN APPA"/>
    <property type="match status" value="1"/>
</dbReference>
<name>A0A2S0MR48_9RHOB</name>
<dbReference type="PANTHER" id="PTHR30290">
    <property type="entry name" value="PERIPLASMIC BINDING COMPONENT OF ABC TRANSPORTER"/>
    <property type="match status" value="1"/>
</dbReference>
<reference evidence="8" key="1">
    <citation type="submission" date="2018-03" db="EMBL/GenBank/DDBJ databases">
        <title>Genomic analysis of the strain SH-1 isolated from shrimp intestine.</title>
        <authorList>
            <person name="Kim Y.-S."/>
            <person name="Kim S.-E."/>
            <person name="Kim K.-H."/>
        </authorList>
    </citation>
    <scope>NUCLEOTIDE SEQUENCE [LARGE SCALE GENOMIC DNA]</scope>
    <source>
        <strain evidence="8">SH-1</strain>
    </source>
</reference>
<feature type="domain" description="Solute-binding protein family 5" evidence="6">
    <location>
        <begin position="68"/>
        <end position="435"/>
    </location>
</feature>
<dbReference type="CDD" id="cd08498">
    <property type="entry name" value="PBP2_NikA_DppA_OppA_like_2"/>
    <property type="match status" value="1"/>
</dbReference>
<dbReference type="PIRSF" id="PIRSF002741">
    <property type="entry name" value="MppA"/>
    <property type="match status" value="1"/>
</dbReference>
<dbReference type="InterPro" id="IPR000914">
    <property type="entry name" value="SBP_5_dom"/>
</dbReference>
<dbReference type="InterPro" id="IPR030678">
    <property type="entry name" value="Peptide/Ni-bd"/>
</dbReference>
<dbReference type="GO" id="GO:0030288">
    <property type="term" value="C:outer membrane-bounded periplasmic space"/>
    <property type="evidence" value="ECO:0007669"/>
    <property type="project" value="UniProtKB-ARBA"/>
</dbReference>
<dbReference type="RefSeq" id="WP_106472674.1">
    <property type="nucleotide sequence ID" value="NZ_CP027665.1"/>
</dbReference>
<dbReference type="Proteomes" id="UP000237655">
    <property type="component" value="Chromosome"/>
</dbReference>
<keyword evidence="3" id="KW-0813">Transport</keyword>
<feature type="signal peptide" evidence="5">
    <location>
        <begin position="1"/>
        <end position="24"/>
    </location>
</feature>
<evidence type="ECO:0000256" key="1">
    <source>
        <dbReference type="ARBA" id="ARBA00004418"/>
    </source>
</evidence>